<keyword evidence="2" id="KW-1185">Reference proteome</keyword>
<dbReference type="AlphaFoldDB" id="A0A1M5QLZ9"/>
<gene>
    <name evidence="1" type="ORF">SAMN02744040_01034</name>
</gene>
<sequence length="46" mass="5552">MKMCVLQNKEYYTLNLKLEIICDIVRSYRRGKISEKKMKIMLKKLG</sequence>
<organism evidence="1 2">
    <name type="scientific">Tepidibacter thalassicus DSM 15285</name>
    <dbReference type="NCBI Taxonomy" id="1123350"/>
    <lineage>
        <taxon>Bacteria</taxon>
        <taxon>Bacillati</taxon>
        <taxon>Bacillota</taxon>
        <taxon>Clostridia</taxon>
        <taxon>Peptostreptococcales</taxon>
        <taxon>Peptostreptococcaceae</taxon>
        <taxon>Tepidibacter</taxon>
    </lineage>
</organism>
<dbReference type="Proteomes" id="UP000242520">
    <property type="component" value="Unassembled WGS sequence"/>
</dbReference>
<evidence type="ECO:0000313" key="2">
    <source>
        <dbReference type="Proteomes" id="UP000242520"/>
    </source>
</evidence>
<protein>
    <submittedName>
        <fullName evidence="1">Uncharacterized protein</fullName>
    </submittedName>
</protein>
<evidence type="ECO:0000313" key="1">
    <source>
        <dbReference type="EMBL" id="SHH15102.1"/>
    </source>
</evidence>
<dbReference type="EMBL" id="FQXH01000008">
    <property type="protein sequence ID" value="SHH15102.1"/>
    <property type="molecule type" value="Genomic_DNA"/>
</dbReference>
<proteinExistence type="predicted"/>
<reference evidence="2" key="1">
    <citation type="submission" date="2016-11" db="EMBL/GenBank/DDBJ databases">
        <authorList>
            <person name="Varghese N."/>
            <person name="Submissions S."/>
        </authorList>
    </citation>
    <scope>NUCLEOTIDE SEQUENCE [LARGE SCALE GENOMIC DNA]</scope>
    <source>
        <strain evidence="2">DSM 15285</strain>
    </source>
</reference>
<accession>A0A1M5QLZ9</accession>
<name>A0A1M5QLZ9_9FIRM</name>
<dbReference type="RefSeq" id="WP_178137456.1">
    <property type="nucleotide sequence ID" value="NZ_FQXH01000008.1"/>
</dbReference>